<protein>
    <submittedName>
        <fullName evidence="2">Nucleotide excision repair endonuclease</fullName>
    </submittedName>
</protein>
<keyword evidence="3" id="KW-1185">Reference proteome</keyword>
<dbReference type="Pfam" id="PF01541">
    <property type="entry name" value="GIY-YIG"/>
    <property type="match status" value="1"/>
</dbReference>
<evidence type="ECO:0000313" key="3">
    <source>
        <dbReference type="Proteomes" id="UP001571110"/>
    </source>
</evidence>
<dbReference type="SUPFAM" id="SSF82771">
    <property type="entry name" value="GIY-YIG endonuclease"/>
    <property type="match status" value="1"/>
</dbReference>
<dbReference type="Proteomes" id="UP001571110">
    <property type="component" value="Unassembled WGS sequence"/>
</dbReference>
<keyword evidence="2" id="KW-0540">Nuclease</keyword>
<dbReference type="CDD" id="cd10434">
    <property type="entry name" value="GIY-YIG_UvrC_Cho"/>
    <property type="match status" value="1"/>
</dbReference>
<comment type="caution">
    <text evidence="2">The sequence shown here is derived from an EMBL/GenBank/DDBJ whole genome shotgun (WGS) entry which is preliminary data.</text>
</comment>
<dbReference type="PANTHER" id="PTHR30562">
    <property type="entry name" value="UVRC/OXIDOREDUCTASE"/>
    <property type="match status" value="1"/>
</dbReference>
<dbReference type="InterPro" id="IPR000305">
    <property type="entry name" value="GIY-YIG_endonuc"/>
</dbReference>
<dbReference type="EMBL" id="JBFDTY010000017">
    <property type="protein sequence ID" value="MFA2795219.1"/>
    <property type="molecule type" value="Genomic_DNA"/>
</dbReference>
<dbReference type="InterPro" id="IPR035901">
    <property type="entry name" value="GIY-YIG_endonuc_sf"/>
</dbReference>
<name>A0ABV4S389_9BACI</name>
<evidence type="ECO:0000313" key="2">
    <source>
        <dbReference type="EMBL" id="MFA2795219.1"/>
    </source>
</evidence>
<dbReference type="PROSITE" id="PS50164">
    <property type="entry name" value="GIY_YIG"/>
    <property type="match status" value="1"/>
</dbReference>
<evidence type="ECO:0000259" key="1">
    <source>
        <dbReference type="PROSITE" id="PS50164"/>
    </source>
</evidence>
<keyword evidence="2" id="KW-0255">Endonuclease</keyword>
<sequence length="241" mass="28227">MFSLVNNLPKPDRLLRFEELNPCMLPETPGVYVWYDYLGTSLYVGKAANLKRRIESHLYESHNQYLKKDISCNRISHIVYFECETEEDAVILERVLIKNSSFVGVYNIQMITDKDTVVKKRYADFKKKSRSDKKKDVKIPITDDMYKKILIVSRKEGFTPTQFSTRTFSETLLNKSEFPDVEYNSGTGTFIHVKLNLEIYDMLVELSVAWRCSIRKAAHKVFDYALKNDTYVKEYSHLIRG</sequence>
<dbReference type="RefSeq" id="WP_372470156.1">
    <property type="nucleotide sequence ID" value="NZ_JBFDTS010000013.1"/>
</dbReference>
<dbReference type="InterPro" id="IPR050066">
    <property type="entry name" value="UvrABC_protein_C"/>
</dbReference>
<dbReference type="PANTHER" id="PTHR30562:SF1">
    <property type="entry name" value="UVRABC SYSTEM PROTEIN C"/>
    <property type="match status" value="1"/>
</dbReference>
<feature type="domain" description="GIY-YIG" evidence="1">
    <location>
        <begin position="27"/>
        <end position="108"/>
    </location>
</feature>
<dbReference type="Gene3D" id="3.40.1440.10">
    <property type="entry name" value="GIY-YIG endonuclease"/>
    <property type="match status" value="1"/>
</dbReference>
<dbReference type="GO" id="GO:0004519">
    <property type="term" value="F:endonuclease activity"/>
    <property type="evidence" value="ECO:0007669"/>
    <property type="project" value="UniProtKB-KW"/>
</dbReference>
<accession>A0ABV4S389</accession>
<gene>
    <name evidence="2" type="ORF">AB1I70_28515</name>
</gene>
<proteinExistence type="predicted"/>
<reference evidence="2 3" key="1">
    <citation type="submission" date="2024-06" db="EMBL/GenBank/DDBJ databases">
        <title>Genetic profile and toxigenic potential of Bacillus cereus isolates from a Norwegian ice cream production plant,.</title>
        <authorList>
            <person name="Lindback T."/>
            <person name="Llarena A.-K."/>
            <person name="O'Sullivan K."/>
            <person name="Monshaugen M."/>
            <person name="Holmemo C.W."/>
            <person name="Aspholm M."/>
        </authorList>
    </citation>
    <scope>NUCLEOTIDE SEQUENCE [LARGE SCALE GENOMIC DNA]</scope>
    <source>
        <strain evidence="2 3">NVH-YM330</strain>
    </source>
</reference>
<dbReference type="SMART" id="SM00465">
    <property type="entry name" value="GIYc"/>
    <property type="match status" value="1"/>
</dbReference>
<organism evidence="2 3">
    <name type="scientific">Bacillus mobilis</name>
    <dbReference type="NCBI Taxonomy" id="2026190"/>
    <lineage>
        <taxon>Bacteria</taxon>
        <taxon>Bacillati</taxon>
        <taxon>Bacillota</taxon>
        <taxon>Bacilli</taxon>
        <taxon>Bacillales</taxon>
        <taxon>Bacillaceae</taxon>
        <taxon>Bacillus</taxon>
        <taxon>Bacillus cereus group</taxon>
    </lineage>
</organism>
<dbReference type="InterPro" id="IPR047296">
    <property type="entry name" value="GIY-YIG_UvrC_Cho"/>
</dbReference>
<keyword evidence="2" id="KW-0378">Hydrolase</keyword>